<evidence type="ECO:0000256" key="2">
    <source>
        <dbReference type="ARBA" id="ARBA00022679"/>
    </source>
</evidence>
<evidence type="ECO:0000256" key="8">
    <source>
        <dbReference type="ARBA" id="ARBA00034120"/>
    </source>
</evidence>
<keyword evidence="7" id="KW-0051">Antiviral defense</keyword>
<dbReference type="NCBIfam" id="TIGR04416">
    <property type="entry name" value="group_II_RT_mat"/>
    <property type="match status" value="1"/>
</dbReference>
<keyword evidence="5" id="KW-0460">Magnesium</keyword>
<dbReference type="Pfam" id="PF08388">
    <property type="entry name" value="GIIM"/>
    <property type="match status" value="1"/>
</dbReference>
<keyword evidence="2 11" id="KW-0808">Transferase</keyword>
<dbReference type="SUPFAM" id="SSF56672">
    <property type="entry name" value="DNA/RNA polymerases"/>
    <property type="match status" value="1"/>
</dbReference>
<dbReference type="PROSITE" id="PS50878">
    <property type="entry name" value="RT_POL"/>
    <property type="match status" value="1"/>
</dbReference>
<comment type="caution">
    <text evidence="11">The sequence shown here is derived from an EMBL/GenBank/DDBJ whole genome shotgun (WGS) entry which is preliminary data.</text>
</comment>
<evidence type="ECO:0000313" key="11">
    <source>
        <dbReference type="EMBL" id="MDO1451296.1"/>
    </source>
</evidence>
<sequence length="486" mass="56558">MQQRKLQVVVKMIEKVTNRKNLLKAYHQVLSNKGAAGVDGMGVKALAAHLKENGQQLVESVCAGSYLPQPILGVAIPKANGKKRLLGMPTVTERWLQQAVHQVIAPLFELDFKEHSYGFRPNRNAQQAVKQAQAYIHEGYRAILDIDLQNFFDEVDHCLLLQLVYRKVKCPLTLRLIRKWLRAPILIDGKLTRRRKGVPQGSPLSPLLSNIFLHELDSFLEKNKLRYVRYADDASIYAKTPYLAQRAAKAISLFLEGKLKLIINREKSGIRKPAEFEILGYKFVPSFKKGEKGKYLLTVSEKSWHKFKENLKSITRKTTPKSFEMRMQALKEVQRGWLNYFRLGSIYGKLRDLDGWLRNRIRYCIWHDWKKPERRRKNFIRLGISQDQAYAWSRTRMGGWAVAQSPMLNTTITLERLRKRGYQTMLDYYLKVAPQFNEPLYREMSTRVRHFRAKPLRTVVCEVLPGNFCCRGRLHDSRLPFILSKD</sequence>
<evidence type="ECO:0000256" key="6">
    <source>
        <dbReference type="ARBA" id="ARBA00022918"/>
    </source>
</evidence>
<keyword evidence="12" id="KW-1185">Reference proteome</keyword>
<comment type="catalytic activity">
    <reaction evidence="9">
        <text>DNA(n) + a 2'-deoxyribonucleoside 5'-triphosphate = DNA(n+1) + diphosphate</text>
        <dbReference type="Rhea" id="RHEA:22508"/>
        <dbReference type="Rhea" id="RHEA-COMP:17339"/>
        <dbReference type="Rhea" id="RHEA-COMP:17340"/>
        <dbReference type="ChEBI" id="CHEBI:33019"/>
        <dbReference type="ChEBI" id="CHEBI:61560"/>
        <dbReference type="ChEBI" id="CHEBI:173112"/>
        <dbReference type="EC" id="2.7.7.49"/>
    </reaction>
</comment>
<gene>
    <name evidence="11" type="primary">ltrA</name>
    <name evidence="11" type="ORF">Q0590_33790</name>
</gene>
<dbReference type="CDD" id="cd01651">
    <property type="entry name" value="RT_G2_intron"/>
    <property type="match status" value="1"/>
</dbReference>
<dbReference type="InterPro" id="IPR000477">
    <property type="entry name" value="RT_dom"/>
</dbReference>
<dbReference type="Pfam" id="PF00078">
    <property type="entry name" value="RVT_1"/>
    <property type="match status" value="1"/>
</dbReference>
<dbReference type="InterPro" id="IPR043502">
    <property type="entry name" value="DNA/RNA_pol_sf"/>
</dbReference>
<dbReference type="RefSeq" id="WP_302042095.1">
    <property type="nucleotide sequence ID" value="NZ_JAUKPO010000051.1"/>
</dbReference>
<dbReference type="PRINTS" id="PR00866">
    <property type="entry name" value="RNADNAPOLMS"/>
</dbReference>
<accession>A0ABT8RGR1</accession>
<evidence type="ECO:0000256" key="5">
    <source>
        <dbReference type="ARBA" id="ARBA00022842"/>
    </source>
</evidence>
<dbReference type="InterPro" id="IPR051083">
    <property type="entry name" value="GrpII_Intron_Splice-Mob/Def"/>
</dbReference>
<keyword evidence="6 11" id="KW-0695">RNA-directed DNA polymerase</keyword>
<protein>
    <recommendedName>
        <fullName evidence="1">RNA-directed DNA polymerase</fullName>
        <ecNumber evidence="1">2.7.7.49</ecNumber>
    </recommendedName>
</protein>
<name>A0ABT8RGR1_9BACT</name>
<keyword evidence="4" id="KW-0479">Metal-binding</keyword>
<feature type="domain" description="Reverse transcriptase" evidence="10">
    <location>
        <begin position="1"/>
        <end position="283"/>
    </location>
</feature>
<evidence type="ECO:0000256" key="4">
    <source>
        <dbReference type="ARBA" id="ARBA00022723"/>
    </source>
</evidence>
<dbReference type="InterPro" id="IPR013597">
    <property type="entry name" value="Mat_intron_G2"/>
</dbReference>
<dbReference type="PANTHER" id="PTHR34047:SF8">
    <property type="entry name" value="PROTEIN YKFC"/>
    <property type="match status" value="1"/>
</dbReference>
<evidence type="ECO:0000256" key="3">
    <source>
        <dbReference type="ARBA" id="ARBA00022695"/>
    </source>
</evidence>
<organism evidence="11 12">
    <name type="scientific">Rhodocytophaga aerolata</name>
    <dbReference type="NCBI Taxonomy" id="455078"/>
    <lineage>
        <taxon>Bacteria</taxon>
        <taxon>Pseudomonadati</taxon>
        <taxon>Bacteroidota</taxon>
        <taxon>Cytophagia</taxon>
        <taxon>Cytophagales</taxon>
        <taxon>Rhodocytophagaceae</taxon>
        <taxon>Rhodocytophaga</taxon>
    </lineage>
</organism>
<proteinExistence type="inferred from homology"/>
<dbReference type="GO" id="GO:0003964">
    <property type="term" value="F:RNA-directed DNA polymerase activity"/>
    <property type="evidence" value="ECO:0007669"/>
    <property type="project" value="UniProtKB-KW"/>
</dbReference>
<dbReference type="InterPro" id="IPR000123">
    <property type="entry name" value="Reverse_transcriptase_msDNA"/>
</dbReference>
<comment type="similarity">
    <text evidence="8">Belongs to the bacterial reverse transcriptase family.</text>
</comment>
<evidence type="ECO:0000256" key="9">
    <source>
        <dbReference type="ARBA" id="ARBA00048173"/>
    </source>
</evidence>
<evidence type="ECO:0000256" key="1">
    <source>
        <dbReference type="ARBA" id="ARBA00012493"/>
    </source>
</evidence>
<keyword evidence="3 11" id="KW-0548">Nucleotidyltransferase</keyword>
<dbReference type="Proteomes" id="UP001168528">
    <property type="component" value="Unassembled WGS sequence"/>
</dbReference>
<dbReference type="PANTHER" id="PTHR34047">
    <property type="entry name" value="NUCLEAR INTRON MATURASE 1, MITOCHONDRIAL-RELATED"/>
    <property type="match status" value="1"/>
</dbReference>
<dbReference type="EC" id="2.7.7.49" evidence="1"/>
<evidence type="ECO:0000259" key="10">
    <source>
        <dbReference type="PROSITE" id="PS50878"/>
    </source>
</evidence>
<reference evidence="11" key="1">
    <citation type="submission" date="2023-07" db="EMBL/GenBank/DDBJ databases">
        <title>The genome sequence of Rhodocytophaga aerolata KACC 12507.</title>
        <authorList>
            <person name="Zhang X."/>
        </authorList>
    </citation>
    <scope>NUCLEOTIDE SEQUENCE</scope>
    <source>
        <strain evidence="11">KACC 12507</strain>
    </source>
</reference>
<evidence type="ECO:0000256" key="7">
    <source>
        <dbReference type="ARBA" id="ARBA00023118"/>
    </source>
</evidence>
<evidence type="ECO:0000313" key="12">
    <source>
        <dbReference type="Proteomes" id="UP001168528"/>
    </source>
</evidence>
<dbReference type="EMBL" id="JAUKPO010000051">
    <property type="protein sequence ID" value="MDO1451296.1"/>
    <property type="molecule type" value="Genomic_DNA"/>
</dbReference>
<dbReference type="InterPro" id="IPR030931">
    <property type="entry name" value="Group_II_RT_mat"/>
</dbReference>